<dbReference type="GO" id="GO:0016279">
    <property type="term" value="F:protein-lysine N-methyltransferase activity"/>
    <property type="evidence" value="ECO:0007669"/>
    <property type="project" value="InterPro"/>
</dbReference>
<evidence type="ECO:0000313" key="7">
    <source>
        <dbReference type="Proteomes" id="UP000680067"/>
    </source>
</evidence>
<dbReference type="Gene3D" id="3.40.50.150">
    <property type="entry name" value="Vaccinia Virus protein VP39"/>
    <property type="match status" value="1"/>
</dbReference>
<feature type="transmembrane region" description="Helical" evidence="4">
    <location>
        <begin position="68"/>
        <end position="85"/>
    </location>
</feature>
<evidence type="ECO:0000256" key="1">
    <source>
        <dbReference type="ARBA" id="ARBA00022603"/>
    </source>
</evidence>
<evidence type="ECO:0000259" key="5">
    <source>
        <dbReference type="Pfam" id="PF13649"/>
    </source>
</evidence>
<accession>A0A941DQM1</accession>
<dbReference type="GO" id="GO:0032259">
    <property type="term" value="P:methylation"/>
    <property type="evidence" value="ECO:0007669"/>
    <property type="project" value="UniProtKB-KW"/>
</dbReference>
<name>A0A941DQM1_9BURK</name>
<dbReference type="CDD" id="cd02440">
    <property type="entry name" value="AdoMet_MTases"/>
    <property type="match status" value="1"/>
</dbReference>
<evidence type="ECO:0000256" key="2">
    <source>
        <dbReference type="ARBA" id="ARBA00022679"/>
    </source>
</evidence>
<dbReference type="SUPFAM" id="SSF53335">
    <property type="entry name" value="S-adenosyl-L-methionine-dependent methyltransferases"/>
    <property type="match status" value="1"/>
</dbReference>
<keyword evidence="1 6" id="KW-0489">Methyltransferase</keyword>
<gene>
    <name evidence="6" type="ORF">KDM89_13015</name>
</gene>
<keyword evidence="4" id="KW-1133">Transmembrane helix</keyword>
<dbReference type="PANTHER" id="PTHR13610:SF9">
    <property type="entry name" value="FI06469P"/>
    <property type="match status" value="1"/>
</dbReference>
<dbReference type="RefSeq" id="WP_212688345.1">
    <property type="nucleotide sequence ID" value="NZ_JAGSPN010000009.1"/>
</dbReference>
<evidence type="ECO:0000313" key="6">
    <source>
        <dbReference type="EMBL" id="MBR7783066.1"/>
    </source>
</evidence>
<organism evidence="6 7">
    <name type="scientific">Undibacterium luofuense</name>
    <dbReference type="NCBI Taxonomy" id="2828733"/>
    <lineage>
        <taxon>Bacteria</taxon>
        <taxon>Pseudomonadati</taxon>
        <taxon>Pseudomonadota</taxon>
        <taxon>Betaproteobacteria</taxon>
        <taxon>Burkholderiales</taxon>
        <taxon>Oxalobacteraceae</taxon>
        <taxon>Undibacterium</taxon>
    </lineage>
</organism>
<keyword evidence="4" id="KW-0812">Transmembrane</keyword>
<feature type="domain" description="Methyltransferase" evidence="5">
    <location>
        <begin position="137"/>
        <end position="223"/>
    </location>
</feature>
<keyword evidence="2" id="KW-0808">Transferase</keyword>
<reference evidence="6" key="1">
    <citation type="submission" date="2021-04" db="EMBL/GenBank/DDBJ databases">
        <title>novel species isolated from subtropical streams in China.</title>
        <authorList>
            <person name="Lu H."/>
        </authorList>
    </citation>
    <scope>NUCLEOTIDE SEQUENCE</scope>
    <source>
        <strain evidence="6">LFS511W</strain>
    </source>
</reference>
<dbReference type="Pfam" id="PF13649">
    <property type="entry name" value="Methyltransf_25"/>
    <property type="match status" value="1"/>
</dbReference>
<dbReference type="PANTHER" id="PTHR13610">
    <property type="entry name" value="METHYLTRANSFERASE DOMAIN-CONTAINING PROTEIN"/>
    <property type="match status" value="1"/>
</dbReference>
<dbReference type="EMBL" id="JAGSPN010000009">
    <property type="protein sequence ID" value="MBR7783066.1"/>
    <property type="molecule type" value="Genomic_DNA"/>
</dbReference>
<proteinExistence type="predicted"/>
<evidence type="ECO:0000256" key="4">
    <source>
        <dbReference type="SAM" id="Phobius"/>
    </source>
</evidence>
<dbReference type="InterPro" id="IPR029063">
    <property type="entry name" value="SAM-dependent_MTases_sf"/>
</dbReference>
<sequence length="258" mass="29694">MSSKRSAWIRFRSALTVLATQILIASVLFLPALQFDFRSKFPFTPLLLLLVQAALSAAVARLLRLERWWVLMSFFAPFLFLASLFVITDHWYYLLIFILSFTIYGATFRSRVPYFPSPDNITDLLTPVLPIASFKFLDVGSGFGKVLFPLASKMPSAYFRGIELAWMPFFISALFAKIGKHRNVEFVLGDFQHISFTEFDVVYTYLSPVVMQSVWAKALAEMRHGTLFISYEFNVDGRKADFEIQCVEEGTFLYVWKM</sequence>
<evidence type="ECO:0000256" key="3">
    <source>
        <dbReference type="ARBA" id="ARBA00022691"/>
    </source>
</evidence>
<protein>
    <submittedName>
        <fullName evidence="6">Class I SAM-dependent methyltransferase</fullName>
    </submittedName>
</protein>
<feature type="transmembrane region" description="Helical" evidence="4">
    <location>
        <begin position="44"/>
        <end position="63"/>
    </location>
</feature>
<dbReference type="Proteomes" id="UP000680067">
    <property type="component" value="Unassembled WGS sequence"/>
</dbReference>
<feature type="transmembrane region" description="Helical" evidence="4">
    <location>
        <begin position="91"/>
        <end position="108"/>
    </location>
</feature>
<comment type="caution">
    <text evidence="6">The sequence shown here is derived from an EMBL/GenBank/DDBJ whole genome shotgun (WGS) entry which is preliminary data.</text>
</comment>
<dbReference type="InterPro" id="IPR041698">
    <property type="entry name" value="Methyltransf_25"/>
</dbReference>
<dbReference type="InterPro" id="IPR026170">
    <property type="entry name" value="FAM173A/B"/>
</dbReference>
<keyword evidence="7" id="KW-1185">Reference proteome</keyword>
<dbReference type="AlphaFoldDB" id="A0A941DQM1"/>
<keyword evidence="3" id="KW-0949">S-adenosyl-L-methionine</keyword>
<keyword evidence="4" id="KW-0472">Membrane</keyword>